<evidence type="ECO:0000256" key="3">
    <source>
        <dbReference type="ARBA" id="ARBA00023125"/>
    </source>
</evidence>
<feature type="domain" description="Type I restriction modification DNA specificity" evidence="5">
    <location>
        <begin position="14"/>
        <end position="197"/>
    </location>
</feature>
<evidence type="ECO:0000259" key="5">
    <source>
        <dbReference type="Pfam" id="PF01420"/>
    </source>
</evidence>
<dbReference type="Proteomes" id="UP000289952">
    <property type="component" value="Chromosome"/>
</dbReference>
<keyword evidence="7" id="KW-1185">Reference proteome</keyword>
<dbReference type="InterPro" id="IPR000055">
    <property type="entry name" value="Restrct_endonuc_typeI_TRD"/>
</dbReference>
<keyword evidence="2" id="KW-0680">Restriction system</keyword>
<keyword evidence="3" id="KW-0238">DNA-binding</keyword>
<dbReference type="OrthoDB" id="396674at2"/>
<dbReference type="RefSeq" id="WP_129621074.1">
    <property type="nucleotide sequence ID" value="NZ_LR214972.1"/>
</dbReference>
<sequence length="400" mass="46680">MNKIETLIDKLCPGGVKEVKLNEIFSYFNGMAGVSQKWKEHGNCKFIDFKNAFKNIKIDVSKLEKATVKNFKQNTLKKGDILLTSASETRDECAMSSVIEDQISENVFLDDHLFGLRLKDEFKDQINTTFINYYLRSDYSRKQVNNVVRGATRFYISKVDFMDLKIIIPPRAIQDEIVKILDNFTELTTELKDRIKQYEYYRDKLLSFDDSKVKVEYKPLKELCSITTGKLNAKDAVDGGIYPFFTCHAKPYSINEYAFDTEAILLSGNGNIGHTNYYNGKFNAYQRTYVLHNFIEVNPKFLLHYINNSFKDYISQKSLNGVISYITLPILQEFSVPIPPLPVQDRIAEVLDNFEKICKDLKIGLPSEIQLRQKQYEYYRNLLLSFNIDDIMRERERERR</sequence>
<accession>A0A449AD22</accession>
<comment type="subunit">
    <text evidence="4">The methyltransferase is composed of M and S polypeptides.</text>
</comment>
<dbReference type="PANTHER" id="PTHR43140">
    <property type="entry name" value="TYPE-1 RESTRICTION ENZYME ECOKI SPECIFICITY PROTEIN"/>
    <property type="match status" value="1"/>
</dbReference>
<evidence type="ECO:0000256" key="1">
    <source>
        <dbReference type="ARBA" id="ARBA00010923"/>
    </source>
</evidence>
<dbReference type="GO" id="GO:0009307">
    <property type="term" value="P:DNA restriction-modification system"/>
    <property type="evidence" value="ECO:0007669"/>
    <property type="project" value="UniProtKB-KW"/>
</dbReference>
<dbReference type="EMBL" id="LR214972">
    <property type="protein sequence ID" value="VEU62873.1"/>
    <property type="molecule type" value="Genomic_DNA"/>
</dbReference>
<dbReference type="SUPFAM" id="SSF116734">
    <property type="entry name" value="DNA methylase specificity domain"/>
    <property type="match status" value="2"/>
</dbReference>
<dbReference type="InterPro" id="IPR044946">
    <property type="entry name" value="Restrct_endonuc_typeI_TRD_sf"/>
</dbReference>
<feature type="domain" description="Type I restriction modification DNA specificity" evidence="5">
    <location>
        <begin position="213"/>
        <end position="370"/>
    </location>
</feature>
<dbReference type="Gene3D" id="3.90.220.20">
    <property type="entry name" value="DNA methylase specificity domains"/>
    <property type="match status" value="2"/>
</dbReference>
<evidence type="ECO:0000256" key="2">
    <source>
        <dbReference type="ARBA" id="ARBA00022747"/>
    </source>
</evidence>
<organism evidence="6 7">
    <name type="scientific">Mycoplasmopsis bovirhinis</name>
    <dbReference type="NCBI Taxonomy" id="29553"/>
    <lineage>
        <taxon>Bacteria</taxon>
        <taxon>Bacillati</taxon>
        <taxon>Mycoplasmatota</taxon>
        <taxon>Mycoplasmoidales</taxon>
        <taxon>Metamycoplasmataceae</taxon>
        <taxon>Mycoplasmopsis</taxon>
    </lineage>
</organism>
<proteinExistence type="inferred from homology"/>
<evidence type="ECO:0000313" key="6">
    <source>
        <dbReference type="EMBL" id="VEU62873.1"/>
    </source>
</evidence>
<evidence type="ECO:0000256" key="4">
    <source>
        <dbReference type="ARBA" id="ARBA00038652"/>
    </source>
</evidence>
<protein>
    <submittedName>
        <fullName evidence="6">Type I restriction enzyme specificity protein</fullName>
    </submittedName>
</protein>
<dbReference type="Pfam" id="PF01420">
    <property type="entry name" value="Methylase_S"/>
    <property type="match status" value="2"/>
</dbReference>
<comment type="similarity">
    <text evidence="1">Belongs to the type-I restriction system S methylase family.</text>
</comment>
<name>A0A449AD22_9BACT</name>
<dbReference type="InterPro" id="IPR051212">
    <property type="entry name" value="Type-I_RE_S_subunit"/>
</dbReference>
<dbReference type="REBASE" id="298535">
    <property type="entry name" value="S1.Mbo10118ORF178P"/>
</dbReference>
<gene>
    <name evidence="6" type="primary">hsdS_2</name>
    <name evidence="6" type="ORF">NCTC10118_00178</name>
</gene>
<dbReference type="CDD" id="cd17269">
    <property type="entry name" value="RMtype1_S_PluTORF4319P-TRD2-CR2_like"/>
    <property type="match status" value="1"/>
</dbReference>
<dbReference type="PANTHER" id="PTHR43140:SF1">
    <property type="entry name" value="TYPE I RESTRICTION ENZYME ECOKI SPECIFICITY SUBUNIT"/>
    <property type="match status" value="1"/>
</dbReference>
<reference evidence="6 7" key="1">
    <citation type="submission" date="2019-01" db="EMBL/GenBank/DDBJ databases">
        <authorList>
            <consortium name="Pathogen Informatics"/>
        </authorList>
    </citation>
    <scope>NUCLEOTIDE SEQUENCE [LARGE SCALE GENOMIC DNA]</scope>
    <source>
        <strain evidence="6 7">NCTC10118</strain>
    </source>
</reference>
<dbReference type="AlphaFoldDB" id="A0A449AD22"/>
<dbReference type="GO" id="GO:0003677">
    <property type="term" value="F:DNA binding"/>
    <property type="evidence" value="ECO:0007669"/>
    <property type="project" value="UniProtKB-KW"/>
</dbReference>
<evidence type="ECO:0000313" key="7">
    <source>
        <dbReference type="Proteomes" id="UP000289952"/>
    </source>
</evidence>